<dbReference type="GO" id="GO:0003677">
    <property type="term" value="F:DNA binding"/>
    <property type="evidence" value="ECO:0007669"/>
    <property type="project" value="UniProtKB-KW"/>
</dbReference>
<dbReference type="GO" id="GO:0003678">
    <property type="term" value="F:DNA helicase activity"/>
    <property type="evidence" value="ECO:0007669"/>
    <property type="project" value="InterPro"/>
</dbReference>
<dbReference type="GO" id="GO:0005829">
    <property type="term" value="C:cytosol"/>
    <property type="evidence" value="ECO:0007669"/>
    <property type="project" value="TreeGrafter"/>
</dbReference>
<dbReference type="Gene3D" id="1.10.860.10">
    <property type="entry name" value="DNAb Helicase, Chain A"/>
    <property type="match status" value="1"/>
</dbReference>
<gene>
    <name evidence="4" type="ORF">FZD51_03945</name>
</gene>
<dbReference type="RefSeq" id="WP_148973575.1">
    <property type="nucleotide sequence ID" value="NZ_VTER01000002.1"/>
</dbReference>
<dbReference type="EMBL" id="VTER01000002">
    <property type="protein sequence ID" value="TYS51199.1"/>
    <property type="molecule type" value="Genomic_DNA"/>
</dbReference>
<evidence type="ECO:0000259" key="3">
    <source>
        <dbReference type="Pfam" id="PF00772"/>
    </source>
</evidence>
<dbReference type="InterPro" id="IPR007693">
    <property type="entry name" value="DNA_helicase_DnaB-like_N"/>
</dbReference>
<dbReference type="InterPro" id="IPR036185">
    <property type="entry name" value="DNA_heli_DnaB-like_N_sf"/>
</dbReference>
<dbReference type="GO" id="GO:0005524">
    <property type="term" value="F:ATP binding"/>
    <property type="evidence" value="ECO:0007669"/>
    <property type="project" value="InterPro"/>
</dbReference>
<proteinExistence type="predicted"/>
<dbReference type="InterPro" id="IPR016136">
    <property type="entry name" value="DNA_helicase_N/primase_C"/>
</dbReference>
<dbReference type="Proteomes" id="UP000322139">
    <property type="component" value="Unassembled WGS sequence"/>
</dbReference>
<evidence type="ECO:0000313" key="5">
    <source>
        <dbReference type="Proteomes" id="UP000322139"/>
    </source>
</evidence>
<dbReference type="PANTHER" id="PTHR30153:SF2">
    <property type="entry name" value="REPLICATIVE DNA HELICASE"/>
    <property type="match status" value="1"/>
</dbReference>
<organism evidence="4 5">
    <name type="scientific">Bacillus infantis</name>
    <dbReference type="NCBI Taxonomy" id="324767"/>
    <lineage>
        <taxon>Bacteria</taxon>
        <taxon>Bacillati</taxon>
        <taxon>Bacillota</taxon>
        <taxon>Bacilli</taxon>
        <taxon>Bacillales</taxon>
        <taxon>Bacillaceae</taxon>
        <taxon>Bacillus</taxon>
    </lineage>
</organism>
<dbReference type="GO" id="GO:0006260">
    <property type="term" value="P:DNA replication"/>
    <property type="evidence" value="ECO:0007669"/>
    <property type="project" value="UniProtKB-KW"/>
</dbReference>
<keyword evidence="2" id="KW-0238">DNA-binding</keyword>
<feature type="domain" description="DNA helicase DnaB-like N-terminal" evidence="3">
    <location>
        <begin position="23"/>
        <end position="116"/>
    </location>
</feature>
<accession>A0A5D4RK57</accession>
<dbReference type="AlphaFoldDB" id="A0A5D4RK57"/>
<evidence type="ECO:0000256" key="2">
    <source>
        <dbReference type="ARBA" id="ARBA00023125"/>
    </source>
</evidence>
<dbReference type="Pfam" id="PF00772">
    <property type="entry name" value="DnaB"/>
    <property type="match status" value="1"/>
</dbReference>
<evidence type="ECO:0000256" key="1">
    <source>
        <dbReference type="ARBA" id="ARBA00022705"/>
    </source>
</evidence>
<sequence length="129" mass="14388">MGTEGIGINYDRLGRSDHPREKLLEAESMILGAVLLEPQVIEQLTLGPEHFTQAENRQIFSAMRALESKKLKIDMVMLVEELGDLIENAGGVSYLVEVANSCPTAANLDQYEQIVLKYYQLGLIRKSAH</sequence>
<protein>
    <recommendedName>
        <fullName evidence="3">DNA helicase DnaB-like N-terminal domain-containing protein</fullName>
    </recommendedName>
</protein>
<dbReference type="PANTHER" id="PTHR30153">
    <property type="entry name" value="REPLICATIVE DNA HELICASE DNAB"/>
    <property type="match status" value="1"/>
</dbReference>
<evidence type="ECO:0000313" key="4">
    <source>
        <dbReference type="EMBL" id="TYS51199.1"/>
    </source>
</evidence>
<comment type="caution">
    <text evidence="4">The sequence shown here is derived from an EMBL/GenBank/DDBJ whole genome shotgun (WGS) entry which is preliminary data.</text>
</comment>
<keyword evidence="1" id="KW-0235">DNA replication</keyword>
<name>A0A5D4RK57_9BACI</name>
<dbReference type="SUPFAM" id="SSF48024">
    <property type="entry name" value="N-terminal domain of DnaB helicase"/>
    <property type="match status" value="1"/>
</dbReference>
<reference evidence="4 5" key="1">
    <citation type="submission" date="2019-08" db="EMBL/GenBank/DDBJ databases">
        <title>Bacillus genomes from the desert of Cuatro Cienegas, Coahuila.</title>
        <authorList>
            <person name="Olmedo-Alvarez G."/>
        </authorList>
    </citation>
    <scope>NUCLEOTIDE SEQUENCE [LARGE SCALE GENOMIC DNA]</scope>
    <source>
        <strain evidence="4 5">CH446_14T</strain>
    </source>
</reference>